<keyword evidence="1" id="KW-1133">Transmembrane helix</keyword>
<evidence type="ECO:0000313" key="2">
    <source>
        <dbReference type="EMBL" id="CAK0900959.1"/>
    </source>
</evidence>
<gene>
    <name evidence="2" type="ORF">PCOR1329_LOCUS78092</name>
</gene>
<reference evidence="2" key="1">
    <citation type="submission" date="2023-10" db="EMBL/GenBank/DDBJ databases">
        <authorList>
            <person name="Chen Y."/>
            <person name="Shah S."/>
            <person name="Dougan E. K."/>
            <person name="Thang M."/>
            <person name="Chan C."/>
        </authorList>
    </citation>
    <scope>NUCLEOTIDE SEQUENCE [LARGE SCALE GENOMIC DNA]</scope>
</reference>
<accession>A0ABN9XM63</accession>
<evidence type="ECO:0000256" key="1">
    <source>
        <dbReference type="SAM" id="Phobius"/>
    </source>
</evidence>
<proteinExistence type="predicted"/>
<protein>
    <submittedName>
        <fullName evidence="2">Uncharacterized protein</fullName>
    </submittedName>
</protein>
<name>A0ABN9XM63_9DINO</name>
<dbReference type="Proteomes" id="UP001189429">
    <property type="component" value="Unassembled WGS sequence"/>
</dbReference>
<keyword evidence="3" id="KW-1185">Reference proteome</keyword>
<keyword evidence="1" id="KW-0812">Transmembrane</keyword>
<dbReference type="EMBL" id="CAUYUJ010020860">
    <property type="protein sequence ID" value="CAK0900959.1"/>
    <property type="molecule type" value="Genomic_DNA"/>
</dbReference>
<organism evidence="2 3">
    <name type="scientific">Prorocentrum cordatum</name>
    <dbReference type="NCBI Taxonomy" id="2364126"/>
    <lineage>
        <taxon>Eukaryota</taxon>
        <taxon>Sar</taxon>
        <taxon>Alveolata</taxon>
        <taxon>Dinophyceae</taxon>
        <taxon>Prorocentrales</taxon>
        <taxon>Prorocentraceae</taxon>
        <taxon>Prorocentrum</taxon>
    </lineage>
</organism>
<sequence length="108" mass="11865">MARWCAQQHAGWSPVVYKSVVARAFFAEFTAIVVHACTIVYTRFRGYSQQSHPAHPNASCPDISSGILRRRPHRRSTNSSIVAASLSAVWGRSSSARGHVQGCPQREG</sequence>
<comment type="caution">
    <text evidence="2">The sequence shown here is derived from an EMBL/GenBank/DDBJ whole genome shotgun (WGS) entry which is preliminary data.</text>
</comment>
<feature type="transmembrane region" description="Helical" evidence="1">
    <location>
        <begin position="20"/>
        <end position="41"/>
    </location>
</feature>
<keyword evidence="1" id="KW-0472">Membrane</keyword>
<evidence type="ECO:0000313" key="3">
    <source>
        <dbReference type="Proteomes" id="UP001189429"/>
    </source>
</evidence>